<accession>A0A1N6H3C7</accession>
<dbReference type="EMBL" id="FSQW01000002">
    <property type="protein sequence ID" value="SIO14280.1"/>
    <property type="molecule type" value="Genomic_DNA"/>
</dbReference>
<dbReference type="InterPro" id="IPR038765">
    <property type="entry name" value="Papain-like_cys_pep_sf"/>
</dbReference>
<dbReference type="Pfam" id="PF08379">
    <property type="entry name" value="Bact_transglu_N"/>
    <property type="match status" value="1"/>
</dbReference>
<keyword evidence="3" id="KW-1185">Reference proteome</keyword>
<dbReference type="STRING" id="1123272.SAMN02745824_3115"/>
<dbReference type="Pfam" id="PF01841">
    <property type="entry name" value="Transglut_core"/>
    <property type="match status" value="1"/>
</dbReference>
<gene>
    <name evidence="2" type="ORF">SAMN02745824_3115</name>
</gene>
<feature type="domain" description="Transglutaminase-like" evidence="1">
    <location>
        <begin position="159"/>
        <end position="223"/>
    </location>
</feature>
<dbReference type="Gene3D" id="3.10.620.30">
    <property type="match status" value="1"/>
</dbReference>
<dbReference type="InterPro" id="IPR013589">
    <property type="entry name" value="Bac_transglu_N"/>
</dbReference>
<evidence type="ECO:0000259" key="1">
    <source>
        <dbReference type="SMART" id="SM00460"/>
    </source>
</evidence>
<dbReference type="GO" id="GO:0006508">
    <property type="term" value="P:proteolysis"/>
    <property type="evidence" value="ECO:0007669"/>
    <property type="project" value="UniProtKB-KW"/>
</dbReference>
<reference evidence="3" key="1">
    <citation type="submission" date="2016-11" db="EMBL/GenBank/DDBJ databases">
        <authorList>
            <person name="Varghese N."/>
            <person name="Submissions S."/>
        </authorList>
    </citation>
    <scope>NUCLEOTIDE SEQUENCE [LARGE SCALE GENOMIC DNA]</scope>
    <source>
        <strain evidence="3">DSM 22363</strain>
    </source>
</reference>
<dbReference type="PANTHER" id="PTHR33490:SF6">
    <property type="entry name" value="SLL1049 PROTEIN"/>
    <property type="match status" value="1"/>
</dbReference>
<dbReference type="SUPFAM" id="SSF54001">
    <property type="entry name" value="Cysteine proteinases"/>
    <property type="match status" value="1"/>
</dbReference>
<dbReference type="InterPro" id="IPR002931">
    <property type="entry name" value="Transglutaminase-like"/>
</dbReference>
<proteinExistence type="predicted"/>
<dbReference type="Proteomes" id="UP000185192">
    <property type="component" value="Unassembled WGS sequence"/>
</dbReference>
<dbReference type="RefSeq" id="WP_074206034.1">
    <property type="nucleotide sequence ID" value="NZ_FSQW01000002.1"/>
</dbReference>
<dbReference type="PANTHER" id="PTHR33490">
    <property type="entry name" value="BLR5614 PROTEIN-RELATED"/>
    <property type="match status" value="1"/>
</dbReference>
<dbReference type="SMART" id="SM00460">
    <property type="entry name" value="TGc"/>
    <property type="match status" value="1"/>
</dbReference>
<keyword evidence="2" id="KW-0378">Hydrolase</keyword>
<dbReference type="OrthoDB" id="9804023at2"/>
<protein>
    <submittedName>
        <fullName evidence="2">Transglutaminase-like enzyme, putative cysteine protease</fullName>
    </submittedName>
</protein>
<evidence type="ECO:0000313" key="3">
    <source>
        <dbReference type="Proteomes" id="UP000185192"/>
    </source>
</evidence>
<evidence type="ECO:0000313" key="2">
    <source>
        <dbReference type="EMBL" id="SIO14280.1"/>
    </source>
</evidence>
<dbReference type="AlphaFoldDB" id="A0A1N6H3C7"/>
<name>A0A1N6H3C7_9SPHN</name>
<dbReference type="GO" id="GO:0008233">
    <property type="term" value="F:peptidase activity"/>
    <property type="evidence" value="ECO:0007669"/>
    <property type="project" value="UniProtKB-KW"/>
</dbReference>
<keyword evidence="2" id="KW-0645">Protease</keyword>
<sequence>MQLRVRHLTTYNYDAPVGYGLQQVRLTPKSRPGQQILEWDMSVEGGKKELQFSDQHANQVDLISIVPDGHEVVIRCEGLVDVDATDGIVGQHRGFMPLWSFRRPTTLTEGGRETQKLLDQLGDGFSGDIERAHALSAMILEKVPYAIGQTHAGTTAEEAIAGGGGVCQDHAHIFITAMRKLGHPARYVSGYLMMNDREEQDATHAWAEAHFDGVGWIGFDISNGYSPDERYIRVATGLDYREAAPVSGMRYGGTTENMVVQLQVQQ</sequence>
<organism evidence="2 3">
    <name type="scientific">Parasphingorhabdus marina DSM 22363</name>
    <dbReference type="NCBI Taxonomy" id="1123272"/>
    <lineage>
        <taxon>Bacteria</taxon>
        <taxon>Pseudomonadati</taxon>
        <taxon>Pseudomonadota</taxon>
        <taxon>Alphaproteobacteria</taxon>
        <taxon>Sphingomonadales</taxon>
        <taxon>Sphingomonadaceae</taxon>
        <taxon>Parasphingorhabdus</taxon>
    </lineage>
</organism>